<dbReference type="PROSITE" id="PS50404">
    <property type="entry name" value="GST_NTER"/>
    <property type="match status" value="1"/>
</dbReference>
<protein>
    <recommendedName>
        <fullName evidence="3">glutathione transferase</fullName>
        <ecNumber evidence="3">2.5.1.18</ecNumber>
    </recommendedName>
</protein>
<dbReference type="InterPro" id="IPR004046">
    <property type="entry name" value="GST_C"/>
</dbReference>
<name>A0A150GPV5_GONPE</name>
<evidence type="ECO:0000256" key="1">
    <source>
        <dbReference type="ARBA" id="ARBA00003701"/>
    </source>
</evidence>
<comment type="similarity">
    <text evidence="2">Belongs to the GST superfamily. Mu family.</text>
</comment>
<evidence type="ECO:0000256" key="5">
    <source>
        <dbReference type="ARBA" id="ARBA00047960"/>
    </source>
</evidence>
<dbReference type="SUPFAM" id="SSF47616">
    <property type="entry name" value="GST C-terminal domain-like"/>
    <property type="match status" value="1"/>
</dbReference>
<dbReference type="InterPro" id="IPR050213">
    <property type="entry name" value="GST_superfamily"/>
</dbReference>
<dbReference type="Gene3D" id="1.20.1050.130">
    <property type="match status" value="1"/>
</dbReference>
<dbReference type="EC" id="2.5.1.18" evidence="3"/>
<evidence type="ECO:0000256" key="4">
    <source>
        <dbReference type="ARBA" id="ARBA00022679"/>
    </source>
</evidence>
<evidence type="ECO:0000313" key="8">
    <source>
        <dbReference type="EMBL" id="KXZ51896.1"/>
    </source>
</evidence>
<evidence type="ECO:0000256" key="2">
    <source>
        <dbReference type="ARBA" id="ARBA00005861"/>
    </source>
</evidence>
<reference evidence="9" key="1">
    <citation type="journal article" date="2016" name="Nat. Commun.">
        <title>The Gonium pectorale genome demonstrates co-option of cell cycle regulation during the evolution of multicellularity.</title>
        <authorList>
            <person name="Hanschen E.R."/>
            <person name="Marriage T.N."/>
            <person name="Ferris P.J."/>
            <person name="Hamaji T."/>
            <person name="Toyoda A."/>
            <person name="Fujiyama A."/>
            <person name="Neme R."/>
            <person name="Noguchi H."/>
            <person name="Minakuchi Y."/>
            <person name="Suzuki M."/>
            <person name="Kawai-Toyooka H."/>
            <person name="Smith D.R."/>
            <person name="Sparks H."/>
            <person name="Anderson J."/>
            <person name="Bakaric R."/>
            <person name="Luria V."/>
            <person name="Karger A."/>
            <person name="Kirschner M.W."/>
            <person name="Durand P.M."/>
            <person name="Michod R.E."/>
            <person name="Nozaki H."/>
            <person name="Olson B.J."/>
        </authorList>
    </citation>
    <scope>NUCLEOTIDE SEQUENCE [LARGE SCALE GENOMIC DNA]</scope>
    <source>
        <strain evidence="9">NIES-2863</strain>
    </source>
</reference>
<dbReference type="InterPro" id="IPR004045">
    <property type="entry name" value="Glutathione_S-Trfase_N"/>
</dbReference>
<keyword evidence="9" id="KW-1185">Reference proteome</keyword>
<dbReference type="InterPro" id="IPR040079">
    <property type="entry name" value="Glutathione_S-Trfase"/>
</dbReference>
<dbReference type="AlphaFoldDB" id="A0A150GPV5"/>
<dbReference type="InterPro" id="IPR036282">
    <property type="entry name" value="Glutathione-S-Trfase_C_sf"/>
</dbReference>
<dbReference type="GO" id="GO:0006749">
    <property type="term" value="P:glutathione metabolic process"/>
    <property type="evidence" value="ECO:0007669"/>
    <property type="project" value="TreeGrafter"/>
</dbReference>
<evidence type="ECO:0000259" key="6">
    <source>
        <dbReference type="PROSITE" id="PS50404"/>
    </source>
</evidence>
<dbReference type="GO" id="GO:0004364">
    <property type="term" value="F:glutathione transferase activity"/>
    <property type="evidence" value="ECO:0007669"/>
    <property type="project" value="UniProtKB-EC"/>
</dbReference>
<dbReference type="EMBL" id="LSYV01000012">
    <property type="protein sequence ID" value="KXZ51896.1"/>
    <property type="molecule type" value="Genomic_DNA"/>
</dbReference>
<comment type="function">
    <text evidence="1">Conjugation of reduced glutathione to a wide number of exogenous and endogenous hydrophobic electrophiles.</text>
</comment>
<dbReference type="Proteomes" id="UP000075714">
    <property type="component" value="Unassembled WGS sequence"/>
</dbReference>
<comment type="caution">
    <text evidence="8">The sequence shown here is derived from an EMBL/GenBank/DDBJ whole genome shotgun (WGS) entry which is preliminary data.</text>
</comment>
<dbReference type="PANTHER" id="PTHR11571">
    <property type="entry name" value="GLUTATHIONE S-TRANSFERASE"/>
    <property type="match status" value="1"/>
</dbReference>
<dbReference type="InterPro" id="IPR036249">
    <property type="entry name" value="Thioredoxin-like_sf"/>
</dbReference>
<accession>A0A150GPV5</accession>
<feature type="domain" description="GST C-terminal" evidence="7">
    <location>
        <begin position="121"/>
        <end position="259"/>
    </location>
</feature>
<dbReference type="STRING" id="33097.A0A150GPV5"/>
<evidence type="ECO:0000313" key="9">
    <source>
        <dbReference type="Proteomes" id="UP000075714"/>
    </source>
</evidence>
<dbReference type="SUPFAM" id="SSF52833">
    <property type="entry name" value="Thioredoxin-like"/>
    <property type="match status" value="1"/>
</dbReference>
<dbReference type="PROSITE" id="PS50405">
    <property type="entry name" value="GST_CTER"/>
    <property type="match status" value="1"/>
</dbReference>
<keyword evidence="4" id="KW-0808">Transferase</keyword>
<gene>
    <name evidence="8" type="ORF">GPECTOR_11g33</name>
</gene>
<dbReference type="Pfam" id="PF14497">
    <property type="entry name" value="GST_C_3"/>
    <property type="match status" value="1"/>
</dbReference>
<comment type="catalytic activity">
    <reaction evidence="5">
        <text>RX + glutathione = an S-substituted glutathione + a halide anion + H(+)</text>
        <dbReference type="Rhea" id="RHEA:16437"/>
        <dbReference type="ChEBI" id="CHEBI:15378"/>
        <dbReference type="ChEBI" id="CHEBI:16042"/>
        <dbReference type="ChEBI" id="CHEBI:17792"/>
        <dbReference type="ChEBI" id="CHEBI:57925"/>
        <dbReference type="ChEBI" id="CHEBI:90779"/>
        <dbReference type="EC" id="2.5.1.18"/>
    </reaction>
</comment>
<evidence type="ECO:0000259" key="7">
    <source>
        <dbReference type="PROSITE" id="PS50405"/>
    </source>
</evidence>
<dbReference type="SFLD" id="SFLDS00019">
    <property type="entry name" value="Glutathione_Transferase_(cytos"/>
    <property type="match status" value="1"/>
</dbReference>
<feature type="domain" description="GST N-terminal" evidence="6">
    <location>
        <begin position="26"/>
        <end position="119"/>
    </location>
</feature>
<sequence>MSASHIHRGPEHAVAEEGSFAASTSDLPVLQYYPCRGRAEPIRNMLVLSYVGQPWFEPPLESIRKIQSIMRREFDGYPFRRGRGLSRLPRFIDGAHGEVDLVQSGAILRHLGRTYDLYGKDLVQAGRVDMLLDAAAELRAKLRELVVDAGLAESACVAYGESVLAGEEVLRGSGMQGPGLASLEYPLARQRYSSSGWLVGEAPSLADFAVFDLVDLHLGLFPDLVGGRFPALAAHHAKVAALPGVAEYLASDSRHPAAWAVQWIKGEETHGSAQSGA</sequence>
<proteinExistence type="inferred from homology"/>
<organism evidence="8 9">
    <name type="scientific">Gonium pectorale</name>
    <name type="common">Green alga</name>
    <dbReference type="NCBI Taxonomy" id="33097"/>
    <lineage>
        <taxon>Eukaryota</taxon>
        <taxon>Viridiplantae</taxon>
        <taxon>Chlorophyta</taxon>
        <taxon>core chlorophytes</taxon>
        <taxon>Chlorophyceae</taxon>
        <taxon>CS clade</taxon>
        <taxon>Chlamydomonadales</taxon>
        <taxon>Volvocaceae</taxon>
        <taxon>Gonium</taxon>
    </lineage>
</organism>
<dbReference type="OrthoDB" id="4951845at2759"/>
<evidence type="ECO:0000256" key="3">
    <source>
        <dbReference type="ARBA" id="ARBA00012452"/>
    </source>
</evidence>
<dbReference type="PANTHER" id="PTHR11571:SF222">
    <property type="entry name" value="GLUTATHIONE TRANSFERASE"/>
    <property type="match status" value="1"/>
</dbReference>
<dbReference type="InterPro" id="IPR010987">
    <property type="entry name" value="Glutathione-S-Trfase_C-like"/>
</dbReference>